<dbReference type="EMBL" id="GBRH01273541">
    <property type="protein sequence ID" value="JAD24354.1"/>
    <property type="molecule type" value="Transcribed_RNA"/>
</dbReference>
<dbReference type="AlphaFoldDB" id="A0A0A8YE31"/>
<reference evidence="1" key="2">
    <citation type="journal article" date="2015" name="Data Brief">
        <title>Shoot transcriptome of the giant reed, Arundo donax.</title>
        <authorList>
            <person name="Barrero R.A."/>
            <person name="Guerrero F.D."/>
            <person name="Moolhuijzen P."/>
            <person name="Goolsby J.A."/>
            <person name="Tidwell J."/>
            <person name="Bellgard S.E."/>
            <person name="Bellgard M.I."/>
        </authorList>
    </citation>
    <scope>NUCLEOTIDE SEQUENCE</scope>
    <source>
        <tissue evidence="1">Shoot tissue taken approximately 20 cm above the soil surface</tissue>
    </source>
</reference>
<evidence type="ECO:0000313" key="1">
    <source>
        <dbReference type="EMBL" id="JAD24354.1"/>
    </source>
</evidence>
<name>A0A0A8YE31_ARUDO</name>
<organism evidence="1">
    <name type="scientific">Arundo donax</name>
    <name type="common">Giant reed</name>
    <name type="synonym">Donax arundinaceus</name>
    <dbReference type="NCBI Taxonomy" id="35708"/>
    <lineage>
        <taxon>Eukaryota</taxon>
        <taxon>Viridiplantae</taxon>
        <taxon>Streptophyta</taxon>
        <taxon>Embryophyta</taxon>
        <taxon>Tracheophyta</taxon>
        <taxon>Spermatophyta</taxon>
        <taxon>Magnoliopsida</taxon>
        <taxon>Liliopsida</taxon>
        <taxon>Poales</taxon>
        <taxon>Poaceae</taxon>
        <taxon>PACMAD clade</taxon>
        <taxon>Arundinoideae</taxon>
        <taxon>Arundineae</taxon>
        <taxon>Arundo</taxon>
    </lineage>
</organism>
<reference evidence="1" key="1">
    <citation type="submission" date="2014-09" db="EMBL/GenBank/DDBJ databases">
        <authorList>
            <person name="Magalhaes I.L.F."/>
            <person name="Oliveira U."/>
            <person name="Santos F.R."/>
            <person name="Vidigal T.H.D.A."/>
            <person name="Brescovit A.D."/>
            <person name="Santos A.J."/>
        </authorList>
    </citation>
    <scope>NUCLEOTIDE SEQUENCE</scope>
    <source>
        <tissue evidence="1">Shoot tissue taken approximately 20 cm above the soil surface</tissue>
    </source>
</reference>
<protein>
    <submittedName>
        <fullName evidence="1">Uncharacterized protein</fullName>
    </submittedName>
</protein>
<proteinExistence type="predicted"/>
<sequence>MPMASNGQLGICISRQLKSAFLHITFLSAIQRYILLKEAGSNLMDARLSAEKRCL</sequence>
<accession>A0A0A8YE31</accession>